<comment type="similarity">
    <text evidence="2">Belongs to the major facilitator superfamily. Vesicular transporter family.</text>
</comment>
<dbReference type="STRING" id="675824.A0A1E3PX82"/>
<feature type="transmembrane region" description="Helical" evidence="7">
    <location>
        <begin position="20"/>
        <end position="40"/>
    </location>
</feature>
<dbReference type="PRINTS" id="PR01035">
    <property type="entry name" value="TCRTETA"/>
</dbReference>
<keyword evidence="4 7" id="KW-0812">Transmembrane</keyword>
<comment type="subcellular location">
    <subcellularLocation>
        <location evidence="1">Membrane</location>
        <topology evidence="1">Multi-pass membrane protein</topology>
    </subcellularLocation>
</comment>
<keyword evidence="5 7" id="KW-1133">Transmembrane helix</keyword>
<dbReference type="AlphaFoldDB" id="A0A1E3PX82"/>
<gene>
    <name evidence="9" type="ORF">LIPSTDRAFT_57844</name>
</gene>
<keyword evidence="6 7" id="KW-0472">Membrane</keyword>
<dbReference type="InterPro" id="IPR020846">
    <property type="entry name" value="MFS_dom"/>
</dbReference>
<feature type="transmembrane region" description="Helical" evidence="7">
    <location>
        <begin position="265"/>
        <end position="286"/>
    </location>
</feature>
<dbReference type="PROSITE" id="PS50850">
    <property type="entry name" value="MFS"/>
    <property type="match status" value="1"/>
</dbReference>
<evidence type="ECO:0000313" key="10">
    <source>
        <dbReference type="Proteomes" id="UP000094385"/>
    </source>
</evidence>
<feature type="transmembrane region" description="Helical" evidence="7">
    <location>
        <begin position="435"/>
        <end position="455"/>
    </location>
</feature>
<dbReference type="GO" id="GO:0022857">
    <property type="term" value="F:transmembrane transporter activity"/>
    <property type="evidence" value="ECO:0007669"/>
    <property type="project" value="InterPro"/>
</dbReference>
<organism evidence="9 10">
    <name type="scientific">Lipomyces starkeyi NRRL Y-11557</name>
    <dbReference type="NCBI Taxonomy" id="675824"/>
    <lineage>
        <taxon>Eukaryota</taxon>
        <taxon>Fungi</taxon>
        <taxon>Dikarya</taxon>
        <taxon>Ascomycota</taxon>
        <taxon>Saccharomycotina</taxon>
        <taxon>Lipomycetes</taxon>
        <taxon>Lipomycetales</taxon>
        <taxon>Lipomycetaceae</taxon>
        <taxon>Lipomyces</taxon>
    </lineage>
</organism>
<evidence type="ECO:0000256" key="4">
    <source>
        <dbReference type="ARBA" id="ARBA00022692"/>
    </source>
</evidence>
<feature type="transmembrane region" description="Helical" evidence="7">
    <location>
        <begin position="120"/>
        <end position="137"/>
    </location>
</feature>
<dbReference type="Gene3D" id="1.20.1250.20">
    <property type="entry name" value="MFS general substrate transporter like domains"/>
    <property type="match status" value="1"/>
</dbReference>
<keyword evidence="10" id="KW-1185">Reference proteome</keyword>
<name>A0A1E3PX82_LIPST</name>
<keyword evidence="3" id="KW-0813">Transport</keyword>
<proteinExistence type="inferred from homology"/>
<evidence type="ECO:0000256" key="7">
    <source>
        <dbReference type="SAM" id="Phobius"/>
    </source>
</evidence>
<dbReference type="SUPFAM" id="SSF103473">
    <property type="entry name" value="MFS general substrate transporter"/>
    <property type="match status" value="1"/>
</dbReference>
<feature type="transmembrane region" description="Helical" evidence="7">
    <location>
        <begin position="149"/>
        <end position="171"/>
    </location>
</feature>
<evidence type="ECO:0000256" key="1">
    <source>
        <dbReference type="ARBA" id="ARBA00004141"/>
    </source>
</evidence>
<feature type="domain" description="Major facilitator superfamily (MFS) profile" evidence="8">
    <location>
        <begin position="19"/>
        <end position="465"/>
    </location>
</feature>
<evidence type="ECO:0000256" key="3">
    <source>
        <dbReference type="ARBA" id="ARBA00022448"/>
    </source>
</evidence>
<dbReference type="EMBL" id="KV454301">
    <property type="protein sequence ID" value="ODQ70039.1"/>
    <property type="molecule type" value="Genomic_DNA"/>
</dbReference>
<dbReference type="Pfam" id="PF07690">
    <property type="entry name" value="MFS_1"/>
    <property type="match status" value="1"/>
</dbReference>
<feature type="transmembrane region" description="Helical" evidence="7">
    <location>
        <begin position="298"/>
        <end position="322"/>
    </location>
</feature>
<dbReference type="InterPro" id="IPR050930">
    <property type="entry name" value="MFS_Vesicular_Transporter"/>
</dbReference>
<dbReference type="InterPro" id="IPR011701">
    <property type="entry name" value="MFS"/>
</dbReference>
<dbReference type="GO" id="GO:0016020">
    <property type="term" value="C:membrane"/>
    <property type="evidence" value="ECO:0007669"/>
    <property type="project" value="UniProtKB-SubCell"/>
</dbReference>
<feature type="transmembrane region" description="Helical" evidence="7">
    <location>
        <begin position="60"/>
        <end position="81"/>
    </location>
</feature>
<dbReference type="OrthoDB" id="5086884at2759"/>
<dbReference type="PANTHER" id="PTHR23506">
    <property type="entry name" value="GH10249P"/>
    <property type="match status" value="1"/>
</dbReference>
<feature type="transmembrane region" description="Helical" evidence="7">
    <location>
        <begin position="329"/>
        <end position="347"/>
    </location>
</feature>
<dbReference type="CDD" id="cd17325">
    <property type="entry name" value="MFS_MdtG_SLC18_like"/>
    <property type="match status" value="1"/>
</dbReference>
<dbReference type="PANTHER" id="PTHR23506:SF23">
    <property type="entry name" value="GH10249P"/>
    <property type="match status" value="1"/>
</dbReference>
<dbReference type="InterPro" id="IPR001958">
    <property type="entry name" value="Tet-R_TetA/multi-R_MdtG-like"/>
</dbReference>
<sequence length="491" mass="53489">MESRRKPIFLHYRSSRILILATVSFAVFIDVFLYGVIIPIAPYVVQYRIKVPVEHVQADITYSIVAYAAGLLGDSPIFGYLTDIFQNRRWFMIAGLVALLLSTVLLCLTKILWLFILGRLFAGISAAVTWSVGLALITDSFPSDQIGKMLGIVSTGMAAGGFLGPLLGGVIYAKAGYYSVFAVVFAFVTIDIFLRLILLEQRDLKKYEDTPDLVSEEGAIDIGEEATECKTPYESNASELIRQQQPPIKESRVPSGLKLLKDMRMLNSLFITVILGWVMSGIEAIVPLRVEQIFKFDSLGAGLIFLPLAITSVFGAVTGWWIDKKGCRMPIVIGLILGCPVMVILRLPTENTIGHKVLLFAIMALLGLVMALLLPAAMSEVSRCVMAIEEKNPGCFGRGGAFGQAFGFFNVAYSVGNVIGPIEAGFVVDADGFETATWTLGLIFFVAAIPAALLVDGYLFAKKAPENNTSGANEEMQMKRAPDVIELAEAR</sequence>
<evidence type="ECO:0000256" key="5">
    <source>
        <dbReference type="ARBA" id="ARBA00022989"/>
    </source>
</evidence>
<feature type="transmembrane region" description="Helical" evidence="7">
    <location>
        <begin position="177"/>
        <end position="198"/>
    </location>
</feature>
<dbReference type="Proteomes" id="UP000094385">
    <property type="component" value="Unassembled WGS sequence"/>
</dbReference>
<feature type="transmembrane region" description="Helical" evidence="7">
    <location>
        <begin position="353"/>
        <end position="374"/>
    </location>
</feature>
<feature type="transmembrane region" description="Helical" evidence="7">
    <location>
        <begin position="93"/>
        <end position="114"/>
    </location>
</feature>
<accession>A0A1E3PX82</accession>
<evidence type="ECO:0000259" key="8">
    <source>
        <dbReference type="PROSITE" id="PS50850"/>
    </source>
</evidence>
<dbReference type="InterPro" id="IPR036259">
    <property type="entry name" value="MFS_trans_sf"/>
</dbReference>
<evidence type="ECO:0000256" key="6">
    <source>
        <dbReference type="ARBA" id="ARBA00023136"/>
    </source>
</evidence>
<evidence type="ECO:0000256" key="2">
    <source>
        <dbReference type="ARBA" id="ARBA00006829"/>
    </source>
</evidence>
<evidence type="ECO:0000313" key="9">
    <source>
        <dbReference type="EMBL" id="ODQ70039.1"/>
    </source>
</evidence>
<reference evidence="9 10" key="1">
    <citation type="journal article" date="2016" name="Proc. Natl. Acad. Sci. U.S.A.">
        <title>Comparative genomics of biotechnologically important yeasts.</title>
        <authorList>
            <person name="Riley R."/>
            <person name="Haridas S."/>
            <person name="Wolfe K.H."/>
            <person name="Lopes M.R."/>
            <person name="Hittinger C.T."/>
            <person name="Goeker M."/>
            <person name="Salamov A.A."/>
            <person name="Wisecaver J.H."/>
            <person name="Long T.M."/>
            <person name="Calvey C.H."/>
            <person name="Aerts A.L."/>
            <person name="Barry K.W."/>
            <person name="Choi C."/>
            <person name="Clum A."/>
            <person name="Coughlan A.Y."/>
            <person name="Deshpande S."/>
            <person name="Douglass A.P."/>
            <person name="Hanson S.J."/>
            <person name="Klenk H.-P."/>
            <person name="LaButti K.M."/>
            <person name="Lapidus A."/>
            <person name="Lindquist E.A."/>
            <person name="Lipzen A.M."/>
            <person name="Meier-Kolthoff J.P."/>
            <person name="Ohm R.A."/>
            <person name="Otillar R.P."/>
            <person name="Pangilinan J.L."/>
            <person name="Peng Y."/>
            <person name="Rokas A."/>
            <person name="Rosa C.A."/>
            <person name="Scheuner C."/>
            <person name="Sibirny A.A."/>
            <person name="Slot J.C."/>
            <person name="Stielow J.B."/>
            <person name="Sun H."/>
            <person name="Kurtzman C.P."/>
            <person name="Blackwell M."/>
            <person name="Grigoriev I.V."/>
            <person name="Jeffries T.W."/>
        </authorList>
    </citation>
    <scope>NUCLEOTIDE SEQUENCE [LARGE SCALE GENOMIC DNA]</scope>
    <source>
        <strain evidence="9 10">NRRL Y-11557</strain>
    </source>
</reference>
<protein>
    <recommendedName>
        <fullName evidence="8">Major facilitator superfamily (MFS) profile domain-containing protein</fullName>
    </recommendedName>
</protein>